<accession>A0ABW3K9A9</accession>
<dbReference type="PRINTS" id="PR00344">
    <property type="entry name" value="BCTRLSENSOR"/>
</dbReference>
<evidence type="ECO:0000313" key="13">
    <source>
        <dbReference type="Proteomes" id="UP001597112"/>
    </source>
</evidence>
<feature type="coiled-coil region" evidence="9">
    <location>
        <begin position="386"/>
        <end position="430"/>
    </location>
</feature>
<reference evidence="13" key="1">
    <citation type="journal article" date="2019" name="Int. J. Syst. Evol. Microbiol.">
        <title>The Global Catalogue of Microorganisms (GCM) 10K type strain sequencing project: providing services to taxonomists for standard genome sequencing and annotation.</title>
        <authorList>
            <consortium name="The Broad Institute Genomics Platform"/>
            <consortium name="The Broad Institute Genome Sequencing Center for Infectious Disease"/>
            <person name="Wu L."/>
            <person name="Ma J."/>
        </authorList>
    </citation>
    <scope>NUCLEOTIDE SEQUENCE [LARGE SCALE GENOMIC DNA]</scope>
    <source>
        <strain evidence="13">CCUG 58938</strain>
    </source>
</reference>
<proteinExistence type="predicted"/>
<dbReference type="Pfam" id="PF00512">
    <property type="entry name" value="HisKA"/>
    <property type="match status" value="1"/>
</dbReference>
<evidence type="ECO:0000256" key="6">
    <source>
        <dbReference type="ARBA" id="ARBA00022777"/>
    </source>
</evidence>
<evidence type="ECO:0000256" key="5">
    <source>
        <dbReference type="ARBA" id="ARBA00022741"/>
    </source>
</evidence>
<dbReference type="PANTHER" id="PTHR42878:SF7">
    <property type="entry name" value="SENSOR HISTIDINE KINASE GLRK"/>
    <property type="match status" value="1"/>
</dbReference>
<feature type="transmembrane region" description="Helical" evidence="10">
    <location>
        <begin position="276"/>
        <end position="296"/>
    </location>
</feature>
<dbReference type="Gene3D" id="2.60.40.2380">
    <property type="match status" value="1"/>
</dbReference>
<dbReference type="InterPro" id="IPR011623">
    <property type="entry name" value="7TMR_DISM_rcpt_extracell_dom1"/>
</dbReference>
<keyword evidence="3" id="KW-0597">Phosphoprotein</keyword>
<dbReference type="InterPro" id="IPR005467">
    <property type="entry name" value="His_kinase_dom"/>
</dbReference>
<comment type="caution">
    <text evidence="12">The sequence shown here is derived from an EMBL/GenBank/DDBJ whole genome shotgun (WGS) entry which is preliminary data.</text>
</comment>
<dbReference type="InterPro" id="IPR050351">
    <property type="entry name" value="BphY/WalK/GraS-like"/>
</dbReference>
<evidence type="ECO:0000256" key="9">
    <source>
        <dbReference type="SAM" id="Coils"/>
    </source>
</evidence>
<evidence type="ECO:0000259" key="11">
    <source>
        <dbReference type="PROSITE" id="PS50109"/>
    </source>
</evidence>
<dbReference type="CDD" id="cd00082">
    <property type="entry name" value="HisKA"/>
    <property type="match status" value="1"/>
</dbReference>
<organism evidence="12 13">
    <name type="scientific">Ohtaekwangia kribbensis</name>
    <dbReference type="NCBI Taxonomy" id="688913"/>
    <lineage>
        <taxon>Bacteria</taxon>
        <taxon>Pseudomonadati</taxon>
        <taxon>Bacteroidota</taxon>
        <taxon>Cytophagia</taxon>
        <taxon>Cytophagales</taxon>
        <taxon>Fulvivirgaceae</taxon>
        <taxon>Ohtaekwangia</taxon>
    </lineage>
</organism>
<protein>
    <recommendedName>
        <fullName evidence="2">histidine kinase</fullName>
        <ecNumber evidence="2">2.7.13.3</ecNumber>
    </recommendedName>
</protein>
<dbReference type="Pfam" id="PF07696">
    <property type="entry name" value="7TMR-DISMED2"/>
    <property type="match status" value="1"/>
</dbReference>
<evidence type="ECO:0000313" key="12">
    <source>
        <dbReference type="EMBL" id="MFD1002201.1"/>
    </source>
</evidence>
<evidence type="ECO:0000256" key="2">
    <source>
        <dbReference type="ARBA" id="ARBA00012438"/>
    </source>
</evidence>
<feature type="transmembrane region" description="Helical" evidence="10">
    <location>
        <begin position="360"/>
        <end position="380"/>
    </location>
</feature>
<evidence type="ECO:0000256" key="1">
    <source>
        <dbReference type="ARBA" id="ARBA00000085"/>
    </source>
</evidence>
<dbReference type="InterPro" id="IPR003661">
    <property type="entry name" value="HisK_dim/P_dom"/>
</dbReference>
<dbReference type="InterPro" id="IPR036890">
    <property type="entry name" value="HATPase_C_sf"/>
</dbReference>
<dbReference type="InterPro" id="IPR011622">
    <property type="entry name" value="7TMR_DISM_rcpt_extracell_dom2"/>
</dbReference>
<name>A0ABW3K9A9_9BACT</name>
<comment type="catalytic activity">
    <reaction evidence="1">
        <text>ATP + protein L-histidine = ADP + protein N-phospho-L-histidine.</text>
        <dbReference type="EC" id="2.7.13.3"/>
    </reaction>
</comment>
<dbReference type="Pfam" id="PF02518">
    <property type="entry name" value="HATPase_c"/>
    <property type="match status" value="1"/>
</dbReference>
<evidence type="ECO:0000256" key="7">
    <source>
        <dbReference type="ARBA" id="ARBA00022840"/>
    </source>
</evidence>
<dbReference type="InterPro" id="IPR036097">
    <property type="entry name" value="HisK_dim/P_sf"/>
</dbReference>
<keyword evidence="10" id="KW-1133">Transmembrane helix</keyword>
<keyword evidence="6" id="KW-0418">Kinase</keyword>
<dbReference type="RefSeq" id="WP_377583078.1">
    <property type="nucleotide sequence ID" value="NZ_JBHTKA010000008.1"/>
</dbReference>
<keyword evidence="8" id="KW-0902">Two-component regulatory system</keyword>
<feature type="transmembrane region" description="Helical" evidence="10">
    <location>
        <begin position="210"/>
        <end position="231"/>
    </location>
</feature>
<dbReference type="Pfam" id="PF07695">
    <property type="entry name" value="7TMR-DISM_7TM"/>
    <property type="match status" value="1"/>
</dbReference>
<feature type="transmembrane region" description="Helical" evidence="10">
    <location>
        <begin position="243"/>
        <end position="264"/>
    </location>
</feature>
<sequence>MGRRILLLICLVLASYKMYPQTIRLENAGHIDVKGNIGHWRDATHKLTLEEIKSIQFDSLPPSKSPNFGFDRATHWFKLTITNESANQDWLMEIAYAPLDFIDFYMLTDSSLVGLHKTSGDRLAIKSRDVAHRHPIFSFNIPTGETRTIYLKVSTISSVQMPVTIWKPEVFYAASYNVQIVNGFFYGGMILMLLYQLFLFLSVRDRITFYYVLTLMSMVNIVSLFQGYTFFYIYPNSPRLNDIFAMFSGPAFVLTSTFLTRSFLNLKKFSPLLDNLMLINMSLNLLAGLCMFIFFPNVSYEYHHYFILIHCLLALISAGYCFLKNYRSARYYLLAWVTVLIAAVFFTISNLGFIPGYLSTNYSGLMVGCIMQMLFISFALGDRWNILRKENQLAKELELKRNQEENERLEREVQLRIEEIQHKSEKLEEVNRVKDKLFSVVSHDIKGPLGSLQLALSLLKSGDVSKDEFQNLAKALEVRFSQTTEFIENLLQWATLQLKGETYDPGYLDLSRTAEETISLMEAELRRKNINVKNNLHHSLQAYADLNMIRSVLRNLLTNAIKFTGTGGTITLNAMRTDQQVILSVADTGVGIPAANQHRMFTLGSITTPGTKQEKGTGLGLLLCKEFVEKNGGRIWFESVEGKGTTFYFSLPENNGAAESVAIA</sequence>
<dbReference type="PANTHER" id="PTHR42878">
    <property type="entry name" value="TWO-COMPONENT HISTIDINE KINASE"/>
    <property type="match status" value="1"/>
</dbReference>
<keyword evidence="5" id="KW-0547">Nucleotide-binding</keyword>
<keyword evidence="10" id="KW-0812">Transmembrane</keyword>
<evidence type="ECO:0000256" key="3">
    <source>
        <dbReference type="ARBA" id="ARBA00022553"/>
    </source>
</evidence>
<keyword evidence="13" id="KW-1185">Reference proteome</keyword>
<evidence type="ECO:0000256" key="8">
    <source>
        <dbReference type="ARBA" id="ARBA00023012"/>
    </source>
</evidence>
<keyword evidence="9" id="KW-0175">Coiled coil</keyword>
<feature type="transmembrane region" description="Helical" evidence="10">
    <location>
        <begin position="302"/>
        <end position="323"/>
    </location>
</feature>
<dbReference type="EC" id="2.7.13.3" evidence="2"/>
<evidence type="ECO:0000256" key="4">
    <source>
        <dbReference type="ARBA" id="ARBA00022679"/>
    </source>
</evidence>
<dbReference type="Gene3D" id="3.30.565.10">
    <property type="entry name" value="Histidine kinase-like ATPase, C-terminal domain"/>
    <property type="match status" value="1"/>
</dbReference>
<dbReference type="SUPFAM" id="SSF47384">
    <property type="entry name" value="Homodimeric domain of signal transducing histidine kinase"/>
    <property type="match status" value="1"/>
</dbReference>
<dbReference type="InterPro" id="IPR004358">
    <property type="entry name" value="Sig_transdc_His_kin-like_C"/>
</dbReference>
<keyword evidence="4" id="KW-0808">Transferase</keyword>
<gene>
    <name evidence="12" type="ORF">ACFQ21_22950</name>
</gene>
<keyword evidence="7" id="KW-0067">ATP-binding</keyword>
<feature type="domain" description="Histidine kinase" evidence="11">
    <location>
        <begin position="440"/>
        <end position="655"/>
    </location>
</feature>
<dbReference type="EMBL" id="JBHTKA010000008">
    <property type="protein sequence ID" value="MFD1002201.1"/>
    <property type="molecule type" value="Genomic_DNA"/>
</dbReference>
<dbReference type="InterPro" id="IPR003594">
    <property type="entry name" value="HATPase_dom"/>
</dbReference>
<keyword evidence="10" id="KW-0472">Membrane</keyword>
<dbReference type="SMART" id="SM00387">
    <property type="entry name" value="HATPase_c"/>
    <property type="match status" value="1"/>
</dbReference>
<evidence type="ECO:0000256" key="10">
    <source>
        <dbReference type="SAM" id="Phobius"/>
    </source>
</evidence>
<feature type="transmembrane region" description="Helical" evidence="10">
    <location>
        <begin position="332"/>
        <end position="354"/>
    </location>
</feature>
<dbReference type="PROSITE" id="PS50109">
    <property type="entry name" value="HIS_KIN"/>
    <property type="match status" value="1"/>
</dbReference>
<feature type="transmembrane region" description="Helical" evidence="10">
    <location>
        <begin position="184"/>
        <end position="203"/>
    </location>
</feature>
<dbReference type="SMART" id="SM00388">
    <property type="entry name" value="HisKA"/>
    <property type="match status" value="1"/>
</dbReference>
<dbReference type="SUPFAM" id="SSF55874">
    <property type="entry name" value="ATPase domain of HSP90 chaperone/DNA topoisomerase II/histidine kinase"/>
    <property type="match status" value="1"/>
</dbReference>
<dbReference type="Proteomes" id="UP001597112">
    <property type="component" value="Unassembled WGS sequence"/>
</dbReference>
<dbReference type="Gene3D" id="1.10.287.130">
    <property type="match status" value="1"/>
</dbReference>